<keyword evidence="5" id="KW-0547">Nucleotide-binding</keyword>
<evidence type="ECO:0000256" key="4">
    <source>
        <dbReference type="ARBA" id="ARBA00022553"/>
    </source>
</evidence>
<reference evidence="8" key="3">
    <citation type="submission" date="2025-09" db="UniProtKB">
        <authorList>
            <consortium name="Ensembl"/>
        </authorList>
    </citation>
    <scope>IDENTIFICATION</scope>
</reference>
<sequence length="809" mass="90919">MSVVGIDVGFQNCYIAVARSGGIETIANEYSDRCTPAWVSLASKNRTIGNAAKGQIITNFKNTVHGFKKFHGRAFDDPYVQGEKPKLPYSLHKLASGNTGIKVRYLDEDKVFTIEQVTAMLLTKLKETSESALKKPVVDCVISVPSFFTDAERRSVMDATQIAGLNCLRLINDTTAVALAYGIYKQDLPTPEEKPRNVVFVDLGHSSFQVSISAFNKGKLKVLATAFDPYLGGRNFDEALVDNFCEEFKARYKLNVRENPRAILRLSQECEKLKKLMSANCSDLPINIECFMNDIDVTGKMNRVQFEELCAPFLMRVEAPLKAVMEQSKLSRDEIYAVEVVGGATRIPSIKERISKFFGKDVSTTLNADEAVARGCALQCAIMSPAFKVREFSITDVVPFPITLRHLLSCKNHAAPFSKVITFHKKEPFDLEAFYSLPQELPYPDIRIGRFSVQNVVPQPDGESSKVKVKVRVNVHGIFSVSSASLIEKQKGEGEDVQMDMEPTVQNEGRPEDQVREIRGLELIYLFNLPTKERVPGEKQDPAAGGSKPKVKVKSTDLPILANIIRQLDRGVLNDFVEYESQMIVQDKLEKERNDAKNAVEEYVYDLRDKLCGIYEKYTTEEDSNRLTMMLEDTENWLYEEGEDQDKQVYVDKLEDLKSFGQPIQDKHREQEDRPRAFEEMGGLALIVLFPIYTQDERYQHLNTEEMSNVEKCVNESMGWMNSKMNAQSQLTIAQDPVVKVADIISKIQELDEVCNPVVNRPKPKAEDVSEENYKSNGAHNGPRQGADGKGEAKGSNQTKPPSGEMEID</sequence>
<dbReference type="GO" id="GO:0005634">
    <property type="term" value="C:nucleus"/>
    <property type="evidence" value="ECO:0007669"/>
    <property type="project" value="TreeGrafter"/>
</dbReference>
<dbReference type="PRINTS" id="PR00301">
    <property type="entry name" value="HEATSHOCK70"/>
</dbReference>
<organism evidence="8 9">
    <name type="scientific">Oncorhynchus mykiss</name>
    <name type="common">Rainbow trout</name>
    <name type="synonym">Salmo gairdneri</name>
    <dbReference type="NCBI Taxonomy" id="8022"/>
    <lineage>
        <taxon>Eukaryota</taxon>
        <taxon>Metazoa</taxon>
        <taxon>Chordata</taxon>
        <taxon>Craniata</taxon>
        <taxon>Vertebrata</taxon>
        <taxon>Euteleostomi</taxon>
        <taxon>Actinopterygii</taxon>
        <taxon>Neopterygii</taxon>
        <taxon>Teleostei</taxon>
        <taxon>Protacanthopterygii</taxon>
        <taxon>Salmoniformes</taxon>
        <taxon>Salmonidae</taxon>
        <taxon>Salmoninae</taxon>
        <taxon>Oncorhynchus</taxon>
    </lineage>
</organism>
<feature type="compositionally biased region" description="Basic and acidic residues" evidence="7">
    <location>
        <begin position="764"/>
        <end position="774"/>
    </location>
</feature>
<proteinExistence type="inferred from homology"/>
<dbReference type="Ensembl" id="ENSOMYT00000052631.2">
    <property type="protein sequence ID" value="ENSOMYP00000048386.1"/>
    <property type="gene ID" value="ENSOMYG00000021724.2"/>
</dbReference>
<dbReference type="Proteomes" id="UP000694395">
    <property type="component" value="Chromosome 25"/>
</dbReference>
<keyword evidence="6" id="KW-0067">ATP-binding</keyword>
<accession>A0A8C7RA03</accession>
<dbReference type="FunFam" id="3.30.420.40:FF:000767">
    <property type="entry name" value="Heat shock protein 70 (HSP70)-4, putative"/>
    <property type="match status" value="2"/>
</dbReference>
<comment type="subcellular location">
    <subcellularLocation>
        <location evidence="1">Cytoplasm</location>
    </subcellularLocation>
</comment>
<dbReference type="Gene3D" id="3.90.640.10">
    <property type="entry name" value="Actin, Chain A, domain 4"/>
    <property type="match status" value="1"/>
</dbReference>
<dbReference type="InterPro" id="IPR018181">
    <property type="entry name" value="Heat_shock_70_CS"/>
</dbReference>
<dbReference type="FunFam" id="3.30.420.40:FF:000495">
    <property type="entry name" value="Heat shock protein 4b"/>
    <property type="match status" value="1"/>
</dbReference>
<dbReference type="InterPro" id="IPR013126">
    <property type="entry name" value="Hsp_70_fam"/>
</dbReference>
<dbReference type="Gene3D" id="1.20.1270.10">
    <property type="match status" value="2"/>
</dbReference>
<reference evidence="8" key="2">
    <citation type="submission" date="2025-08" db="UniProtKB">
        <authorList>
            <consortium name="Ensembl"/>
        </authorList>
    </citation>
    <scope>IDENTIFICATION</scope>
</reference>
<dbReference type="PANTHER" id="PTHR45639:SF5">
    <property type="entry name" value="HEAT SHOCK 70 KDA PROTEIN 4L"/>
    <property type="match status" value="1"/>
</dbReference>
<name>A0A8C7RA03_ONCMY</name>
<reference evidence="8" key="1">
    <citation type="submission" date="2020-07" db="EMBL/GenBank/DDBJ databases">
        <title>A long reads based de novo assembly of the rainbow trout Arlee double haploid line genome.</title>
        <authorList>
            <person name="Gao G."/>
            <person name="Palti Y."/>
        </authorList>
    </citation>
    <scope>NUCLEOTIDE SEQUENCE [LARGE SCALE GENOMIC DNA]</scope>
</reference>
<dbReference type="SUPFAM" id="SSF53067">
    <property type="entry name" value="Actin-like ATPase domain"/>
    <property type="match status" value="2"/>
</dbReference>
<dbReference type="SUPFAM" id="SSF100920">
    <property type="entry name" value="Heat shock protein 70kD (HSP70), peptide-binding domain"/>
    <property type="match status" value="1"/>
</dbReference>
<dbReference type="PANTHER" id="PTHR45639">
    <property type="entry name" value="HSC70CB, ISOFORM G-RELATED"/>
    <property type="match status" value="1"/>
</dbReference>
<evidence type="ECO:0000256" key="3">
    <source>
        <dbReference type="ARBA" id="ARBA00022490"/>
    </source>
</evidence>
<dbReference type="FunFam" id="3.30.30.30:FF:000002">
    <property type="entry name" value="Heat shock 70 kDa protein 4"/>
    <property type="match status" value="1"/>
</dbReference>
<comment type="similarity">
    <text evidence="2">Belongs to the heat shock protein 70 family.</text>
</comment>
<protein>
    <submittedName>
        <fullName evidence="8">Heat shock protein 4 like</fullName>
    </submittedName>
</protein>
<evidence type="ECO:0000256" key="5">
    <source>
        <dbReference type="ARBA" id="ARBA00022741"/>
    </source>
</evidence>
<keyword evidence="9" id="KW-1185">Reference proteome</keyword>
<evidence type="ECO:0000256" key="6">
    <source>
        <dbReference type="ARBA" id="ARBA00022840"/>
    </source>
</evidence>
<dbReference type="Gene3D" id="2.60.34.10">
    <property type="entry name" value="Substrate Binding Domain Of DNAk, Chain A, domain 1"/>
    <property type="match status" value="1"/>
</dbReference>
<keyword evidence="3" id="KW-0963">Cytoplasm</keyword>
<dbReference type="GeneTree" id="ENSGT00940000158736"/>
<evidence type="ECO:0000256" key="7">
    <source>
        <dbReference type="SAM" id="MobiDB-lite"/>
    </source>
</evidence>
<dbReference type="Gene3D" id="3.30.420.40">
    <property type="match status" value="2"/>
</dbReference>
<evidence type="ECO:0000256" key="2">
    <source>
        <dbReference type="ARBA" id="ARBA00007381"/>
    </source>
</evidence>
<evidence type="ECO:0000256" key="1">
    <source>
        <dbReference type="ARBA" id="ARBA00004496"/>
    </source>
</evidence>
<dbReference type="GO" id="GO:0005829">
    <property type="term" value="C:cytosol"/>
    <property type="evidence" value="ECO:0007669"/>
    <property type="project" value="TreeGrafter"/>
</dbReference>
<evidence type="ECO:0000313" key="9">
    <source>
        <dbReference type="Proteomes" id="UP000694395"/>
    </source>
</evidence>
<dbReference type="FunFam" id="1.20.1270.10:FF:000002">
    <property type="entry name" value="Heat shock 70 kDa protein 4"/>
    <property type="match status" value="1"/>
</dbReference>
<evidence type="ECO:0000313" key="8">
    <source>
        <dbReference type="Ensembl" id="ENSOMYP00000048386.1"/>
    </source>
</evidence>
<gene>
    <name evidence="8" type="primary">LOC110505605</name>
</gene>
<dbReference type="SUPFAM" id="SSF100934">
    <property type="entry name" value="Heat shock protein 70kD (HSP70), C-terminal subdomain"/>
    <property type="match status" value="2"/>
</dbReference>
<dbReference type="Pfam" id="PF00012">
    <property type="entry name" value="HSP70"/>
    <property type="match status" value="1"/>
</dbReference>
<dbReference type="Gene3D" id="3.30.30.30">
    <property type="match status" value="1"/>
</dbReference>
<dbReference type="FunFam" id="3.30.420.40:FF:000171">
    <property type="entry name" value="Heat shock 70 kDa protein 4"/>
    <property type="match status" value="1"/>
</dbReference>
<dbReference type="FunFam" id="3.90.640.10:FF:000004">
    <property type="entry name" value="Heat shock 70 kDa protein 4"/>
    <property type="match status" value="1"/>
</dbReference>
<feature type="region of interest" description="Disordered" evidence="7">
    <location>
        <begin position="758"/>
        <end position="809"/>
    </location>
</feature>
<dbReference type="AlphaFoldDB" id="A0A8C7RA03"/>
<keyword evidence="4" id="KW-0597">Phosphoprotein</keyword>
<dbReference type="InterPro" id="IPR043129">
    <property type="entry name" value="ATPase_NBD"/>
</dbReference>
<dbReference type="PROSITE" id="PS01036">
    <property type="entry name" value="HSP70_3"/>
    <property type="match status" value="1"/>
</dbReference>
<dbReference type="InterPro" id="IPR029048">
    <property type="entry name" value="HSP70_C_sf"/>
</dbReference>
<dbReference type="GO" id="GO:0140662">
    <property type="term" value="F:ATP-dependent protein folding chaperone"/>
    <property type="evidence" value="ECO:0007669"/>
    <property type="project" value="InterPro"/>
</dbReference>
<dbReference type="InterPro" id="IPR029047">
    <property type="entry name" value="HSP70_peptide-bd_sf"/>
</dbReference>
<dbReference type="GO" id="GO:0005524">
    <property type="term" value="F:ATP binding"/>
    <property type="evidence" value="ECO:0007669"/>
    <property type="project" value="UniProtKB-KW"/>
</dbReference>